<accession>A0A0D9VLI4</accession>
<dbReference type="PANTHER" id="PTHR31662">
    <property type="entry name" value="BNAANNG10740D PROTEIN-RELATED"/>
    <property type="match status" value="1"/>
</dbReference>
<dbReference type="InterPro" id="IPR007592">
    <property type="entry name" value="GEBP"/>
</dbReference>
<feature type="compositionally biased region" description="Basic residues" evidence="2">
    <location>
        <begin position="15"/>
        <end position="27"/>
    </location>
</feature>
<dbReference type="Proteomes" id="UP000032180">
    <property type="component" value="Chromosome 2"/>
</dbReference>
<reference evidence="5" key="2">
    <citation type="submission" date="2013-12" db="EMBL/GenBank/DDBJ databases">
        <authorList>
            <person name="Yu Y."/>
            <person name="Lee S."/>
            <person name="de Baynast K."/>
            <person name="Wissotski M."/>
            <person name="Liu L."/>
            <person name="Talag J."/>
            <person name="Goicoechea J."/>
            <person name="Angelova A."/>
            <person name="Jetty R."/>
            <person name="Kudrna D."/>
            <person name="Golser W."/>
            <person name="Rivera L."/>
            <person name="Zhang J."/>
            <person name="Wing R."/>
        </authorList>
    </citation>
    <scope>NUCLEOTIDE SEQUENCE</scope>
</reference>
<organism evidence="4 5">
    <name type="scientific">Leersia perrieri</name>
    <dbReference type="NCBI Taxonomy" id="77586"/>
    <lineage>
        <taxon>Eukaryota</taxon>
        <taxon>Viridiplantae</taxon>
        <taxon>Streptophyta</taxon>
        <taxon>Embryophyta</taxon>
        <taxon>Tracheophyta</taxon>
        <taxon>Spermatophyta</taxon>
        <taxon>Magnoliopsida</taxon>
        <taxon>Liliopsida</taxon>
        <taxon>Poales</taxon>
        <taxon>Poaceae</taxon>
        <taxon>BOP clade</taxon>
        <taxon>Oryzoideae</taxon>
        <taxon>Oryzeae</taxon>
        <taxon>Oryzinae</taxon>
        <taxon>Leersia</taxon>
    </lineage>
</organism>
<dbReference type="STRING" id="77586.A0A0D9VLI4"/>
<feature type="compositionally biased region" description="Low complexity" evidence="2">
    <location>
        <begin position="38"/>
        <end position="51"/>
    </location>
</feature>
<dbReference type="eggNOG" id="ENOG502SR0F">
    <property type="taxonomic scope" value="Eukaryota"/>
</dbReference>
<dbReference type="InterPro" id="IPR053932">
    <property type="entry name" value="GeBP-like_DBD"/>
</dbReference>
<dbReference type="PANTHER" id="PTHR31662:SF45">
    <property type="entry name" value="OS02G0768700 PROTEIN"/>
    <property type="match status" value="1"/>
</dbReference>
<dbReference type="GO" id="GO:0005634">
    <property type="term" value="C:nucleus"/>
    <property type="evidence" value="ECO:0007669"/>
    <property type="project" value="TreeGrafter"/>
</dbReference>
<dbReference type="AlphaFoldDB" id="A0A0D9VLI4"/>
<dbReference type="EnsemblPlants" id="LPERR02G27810.1">
    <property type="protein sequence ID" value="LPERR02G27810.1"/>
    <property type="gene ID" value="LPERR02G27810"/>
</dbReference>
<reference evidence="4 5" key="1">
    <citation type="submission" date="2012-08" db="EMBL/GenBank/DDBJ databases">
        <title>Oryza genome evolution.</title>
        <authorList>
            <person name="Wing R.A."/>
        </authorList>
    </citation>
    <scope>NUCLEOTIDE SEQUENCE</scope>
</reference>
<dbReference type="Pfam" id="PF04504">
    <property type="entry name" value="GeBP-like_DBD"/>
    <property type="match status" value="1"/>
</dbReference>
<protein>
    <recommendedName>
        <fullName evidence="3">Glabrous enhancer-binding protein-like DBD domain-containing protein</fullName>
    </recommendedName>
</protein>
<feature type="domain" description="Glabrous enhancer-binding protein-like DBD" evidence="3">
    <location>
        <begin position="91"/>
        <end position="178"/>
    </location>
</feature>
<reference evidence="4" key="3">
    <citation type="submission" date="2015-04" db="UniProtKB">
        <authorList>
            <consortium name="EnsemblPlants"/>
        </authorList>
    </citation>
    <scope>IDENTIFICATION</scope>
</reference>
<feature type="region of interest" description="Disordered" evidence="2">
    <location>
        <begin position="1"/>
        <end position="90"/>
    </location>
</feature>
<proteinExistence type="inferred from homology"/>
<dbReference type="HOGENOM" id="CLU_058547_0_0_1"/>
<comment type="similarity">
    <text evidence="1">Belongs to the GeBP family.</text>
</comment>
<evidence type="ECO:0000256" key="1">
    <source>
        <dbReference type="ARBA" id="ARBA00010820"/>
    </source>
</evidence>
<name>A0A0D9VLI4_9ORYZ</name>
<sequence length="298" mass="31461">MDATPAPTAPSPPRSSKKRSSRPKPHAGHPVPNPSPLPAAVAVAVAATSSSRNRERERKRRQRSAFADPATAATAVTAPAPAPGGGGGVQKQLWSDADVVALLDGAAAFRARTGRVPRFPDMAALYDSIRGSLSPHIDQAKVYYKLKRIKGKYLHAAPGAAAGPHERRVRDLCASVWGADLEPLAAAAVAAAEQPRAVPDAAAAAAAASDQPRSVPDAAAMLPVLTEMLDEYWKTDGRTLSGVALEKGLSLLGTGEARFIESKWRRQLDSEIQTQMRRHDLAKEVYALLMDAIKGLGP</sequence>
<evidence type="ECO:0000313" key="4">
    <source>
        <dbReference type="EnsemblPlants" id="LPERR02G27810.1"/>
    </source>
</evidence>
<evidence type="ECO:0000256" key="2">
    <source>
        <dbReference type="SAM" id="MobiDB-lite"/>
    </source>
</evidence>
<evidence type="ECO:0000259" key="3">
    <source>
        <dbReference type="Pfam" id="PF04504"/>
    </source>
</evidence>
<evidence type="ECO:0000313" key="5">
    <source>
        <dbReference type="Proteomes" id="UP000032180"/>
    </source>
</evidence>
<feature type="compositionally biased region" description="Low complexity" evidence="2">
    <location>
        <begin position="69"/>
        <end position="79"/>
    </location>
</feature>
<dbReference type="Gramene" id="LPERR02G27810.1">
    <property type="protein sequence ID" value="LPERR02G27810.1"/>
    <property type="gene ID" value="LPERR02G27810"/>
</dbReference>
<keyword evidence="5" id="KW-1185">Reference proteome</keyword>
<dbReference type="GO" id="GO:0006355">
    <property type="term" value="P:regulation of DNA-templated transcription"/>
    <property type="evidence" value="ECO:0007669"/>
    <property type="project" value="InterPro"/>
</dbReference>